<accession>A0A8H7A8B4</accession>
<feature type="compositionally biased region" description="Low complexity" evidence="11">
    <location>
        <begin position="10"/>
        <end position="21"/>
    </location>
</feature>
<feature type="region of interest" description="Disordered" evidence="11">
    <location>
        <begin position="364"/>
        <end position="387"/>
    </location>
</feature>
<feature type="transmembrane region" description="Helical" evidence="10">
    <location>
        <begin position="127"/>
        <end position="149"/>
    </location>
</feature>
<dbReference type="InterPro" id="IPR039859">
    <property type="entry name" value="PFA4/ZDH16/20/ERF2-like"/>
</dbReference>
<dbReference type="GO" id="GO:0006612">
    <property type="term" value="P:protein targeting to membrane"/>
    <property type="evidence" value="ECO:0007669"/>
    <property type="project" value="TreeGrafter"/>
</dbReference>
<keyword evidence="8 10" id="KW-0012">Acyltransferase</keyword>
<comment type="caution">
    <text evidence="13">The sequence shown here is derived from an EMBL/GenBank/DDBJ whole genome shotgun (WGS) entry which is preliminary data.</text>
</comment>
<dbReference type="GO" id="GO:0016020">
    <property type="term" value="C:membrane"/>
    <property type="evidence" value="ECO:0007669"/>
    <property type="project" value="UniProtKB-SubCell"/>
</dbReference>
<organism evidence="13 14">
    <name type="scientific">Endocarpon pusillum</name>
    <dbReference type="NCBI Taxonomy" id="364733"/>
    <lineage>
        <taxon>Eukaryota</taxon>
        <taxon>Fungi</taxon>
        <taxon>Dikarya</taxon>
        <taxon>Ascomycota</taxon>
        <taxon>Pezizomycotina</taxon>
        <taxon>Eurotiomycetes</taxon>
        <taxon>Chaetothyriomycetidae</taxon>
        <taxon>Verrucariales</taxon>
        <taxon>Verrucariaceae</taxon>
        <taxon>Endocarpon</taxon>
    </lineage>
</organism>
<keyword evidence="6" id="KW-0564">Palmitate</keyword>
<feature type="transmembrane region" description="Helical" evidence="10">
    <location>
        <begin position="271"/>
        <end position="293"/>
    </location>
</feature>
<comment type="subcellular location">
    <subcellularLocation>
        <location evidence="1">Membrane</location>
        <topology evidence="1">Multi-pass membrane protein</topology>
    </subcellularLocation>
</comment>
<feature type="transmembrane region" description="Helical" evidence="10">
    <location>
        <begin position="56"/>
        <end position="78"/>
    </location>
</feature>
<keyword evidence="4 10" id="KW-1133">Transmembrane helix</keyword>
<proteinExistence type="inferred from homology"/>
<evidence type="ECO:0000256" key="8">
    <source>
        <dbReference type="ARBA" id="ARBA00023315"/>
    </source>
</evidence>
<dbReference type="PROSITE" id="PS50216">
    <property type="entry name" value="DHHC"/>
    <property type="match status" value="1"/>
</dbReference>
<dbReference type="OrthoDB" id="9909019at2759"/>
<comment type="catalytic activity">
    <reaction evidence="9 10">
        <text>L-cysteinyl-[protein] + hexadecanoyl-CoA = S-hexadecanoyl-L-cysteinyl-[protein] + CoA</text>
        <dbReference type="Rhea" id="RHEA:36683"/>
        <dbReference type="Rhea" id="RHEA-COMP:10131"/>
        <dbReference type="Rhea" id="RHEA-COMP:11032"/>
        <dbReference type="ChEBI" id="CHEBI:29950"/>
        <dbReference type="ChEBI" id="CHEBI:57287"/>
        <dbReference type="ChEBI" id="CHEBI:57379"/>
        <dbReference type="ChEBI" id="CHEBI:74151"/>
        <dbReference type="EC" id="2.3.1.225"/>
    </reaction>
</comment>
<reference evidence="13" key="1">
    <citation type="submission" date="2020-02" db="EMBL/GenBank/DDBJ databases">
        <authorList>
            <person name="Palmer J.M."/>
        </authorList>
    </citation>
    <scope>NUCLEOTIDE SEQUENCE</scope>
    <source>
        <strain evidence="13">EPUS1.4</strain>
        <tissue evidence="13">Thallus</tissue>
    </source>
</reference>
<feature type="transmembrane region" description="Helical" evidence="10">
    <location>
        <begin position="161"/>
        <end position="180"/>
    </location>
</feature>
<dbReference type="Pfam" id="PF01529">
    <property type="entry name" value="DHHC"/>
    <property type="match status" value="1"/>
</dbReference>
<evidence type="ECO:0000259" key="12">
    <source>
        <dbReference type="Pfam" id="PF01529"/>
    </source>
</evidence>
<keyword evidence="7" id="KW-0449">Lipoprotein</keyword>
<evidence type="ECO:0000313" key="14">
    <source>
        <dbReference type="Proteomes" id="UP000606974"/>
    </source>
</evidence>
<evidence type="ECO:0000256" key="2">
    <source>
        <dbReference type="ARBA" id="ARBA00022679"/>
    </source>
</evidence>
<keyword evidence="2 10" id="KW-0808">Transferase</keyword>
<dbReference type="GO" id="GO:0019706">
    <property type="term" value="F:protein-cysteine S-palmitoyltransferase activity"/>
    <property type="evidence" value="ECO:0007669"/>
    <property type="project" value="UniProtKB-EC"/>
</dbReference>
<dbReference type="Proteomes" id="UP000606974">
    <property type="component" value="Unassembled WGS sequence"/>
</dbReference>
<comment type="domain">
    <text evidence="10">The DHHC domain is required for palmitoyltransferase activity.</text>
</comment>
<keyword evidence="5 10" id="KW-0472">Membrane</keyword>
<dbReference type="PANTHER" id="PTHR22883">
    <property type="entry name" value="ZINC FINGER DHHC DOMAIN CONTAINING PROTEIN"/>
    <property type="match status" value="1"/>
</dbReference>
<keyword evidence="14" id="KW-1185">Reference proteome</keyword>
<evidence type="ECO:0000256" key="10">
    <source>
        <dbReference type="RuleBase" id="RU079119"/>
    </source>
</evidence>
<gene>
    <name evidence="13" type="ORF">GJ744_005032</name>
</gene>
<evidence type="ECO:0000256" key="7">
    <source>
        <dbReference type="ARBA" id="ARBA00023288"/>
    </source>
</evidence>
<name>A0A8H7A8B4_9EURO</name>
<protein>
    <recommendedName>
        <fullName evidence="10">Palmitoyltransferase</fullName>
        <ecNumber evidence="10">2.3.1.225</ecNumber>
    </recommendedName>
</protein>
<comment type="similarity">
    <text evidence="10">Belongs to the DHHC palmitoyltransferase family.</text>
</comment>
<evidence type="ECO:0000256" key="3">
    <source>
        <dbReference type="ARBA" id="ARBA00022692"/>
    </source>
</evidence>
<evidence type="ECO:0000256" key="11">
    <source>
        <dbReference type="SAM" id="MobiDB-lite"/>
    </source>
</evidence>
<dbReference type="EMBL" id="JAACFV010000217">
    <property type="protein sequence ID" value="KAF7502819.1"/>
    <property type="molecule type" value="Genomic_DNA"/>
</dbReference>
<evidence type="ECO:0000256" key="5">
    <source>
        <dbReference type="ARBA" id="ARBA00023136"/>
    </source>
</evidence>
<dbReference type="GO" id="GO:0005794">
    <property type="term" value="C:Golgi apparatus"/>
    <property type="evidence" value="ECO:0007669"/>
    <property type="project" value="TreeGrafter"/>
</dbReference>
<evidence type="ECO:0000256" key="4">
    <source>
        <dbReference type="ARBA" id="ARBA00022989"/>
    </source>
</evidence>
<dbReference type="InterPro" id="IPR001594">
    <property type="entry name" value="Palmitoyltrfase_DHHC"/>
</dbReference>
<keyword evidence="3 10" id="KW-0812">Transmembrane</keyword>
<evidence type="ECO:0000313" key="13">
    <source>
        <dbReference type="EMBL" id="KAF7502819.1"/>
    </source>
</evidence>
<evidence type="ECO:0000256" key="9">
    <source>
        <dbReference type="ARBA" id="ARBA00048048"/>
    </source>
</evidence>
<dbReference type="GO" id="GO:0005783">
    <property type="term" value="C:endoplasmic reticulum"/>
    <property type="evidence" value="ECO:0007669"/>
    <property type="project" value="TreeGrafter"/>
</dbReference>
<evidence type="ECO:0000256" key="6">
    <source>
        <dbReference type="ARBA" id="ARBA00023139"/>
    </source>
</evidence>
<feature type="region of interest" description="Disordered" evidence="11">
    <location>
        <begin position="1"/>
        <end position="34"/>
    </location>
</feature>
<dbReference type="EC" id="2.3.1.225" evidence="10"/>
<evidence type="ECO:0000256" key="1">
    <source>
        <dbReference type="ARBA" id="ARBA00004141"/>
    </source>
</evidence>
<dbReference type="PANTHER" id="PTHR22883:SF480">
    <property type="entry name" value="PALMITOYLTRANSFERASE SWF1"/>
    <property type="match status" value="1"/>
</dbReference>
<feature type="domain" description="Palmitoyltransferase DHHC" evidence="12">
    <location>
        <begin position="228"/>
        <end position="308"/>
    </location>
</feature>
<dbReference type="AlphaFoldDB" id="A0A8H7A8B4"/>
<feature type="transmembrane region" description="Helical" evidence="10">
    <location>
        <begin position="90"/>
        <end position="106"/>
    </location>
</feature>
<sequence>MNSQPQRYRTGNSSTTNSLGTPLEGGRPSLAPYGRSPVPPLEPDLDLSAMGIVRQIGLAVLAISFAVFVSFFGSLPVFRRTPIGFLHRLIWFHIPNGLAVIDRYLTRGRVGMNLRRTGHYLMHEKHPIVLIFFLALLVISEMLFIPAALPLLPITFPNLPWLHHILIALFITPPYLFLHLSHSTSSSITRSNHAAALKRYPYDHTIFHGSNDLNARCAISPTTSPLATQICRTCQLAKPARSKHCSICRACIQKADHHCVWINNCVGRNNYLYFLALMLSLTLLLAYGTYLGYQVLDVQIQLQRPSFSPSSSSPSSTSPINPPHWSKHISWPSYAQQWSGMIADHPLIAAPALLDDDQRKRQMGRSEGGYWRGEGVEREGGGVEGGF</sequence>